<gene>
    <name evidence="1" type="ORF">g.94284</name>
</gene>
<dbReference type="AlphaFoldDB" id="A0A146KX54"/>
<organism evidence="1">
    <name type="scientific">Lygus hesperus</name>
    <name type="common">Western plant bug</name>
    <dbReference type="NCBI Taxonomy" id="30085"/>
    <lineage>
        <taxon>Eukaryota</taxon>
        <taxon>Metazoa</taxon>
        <taxon>Ecdysozoa</taxon>
        <taxon>Arthropoda</taxon>
        <taxon>Hexapoda</taxon>
        <taxon>Insecta</taxon>
        <taxon>Pterygota</taxon>
        <taxon>Neoptera</taxon>
        <taxon>Paraneoptera</taxon>
        <taxon>Hemiptera</taxon>
        <taxon>Heteroptera</taxon>
        <taxon>Panheteroptera</taxon>
        <taxon>Cimicomorpha</taxon>
        <taxon>Miridae</taxon>
        <taxon>Mirini</taxon>
        <taxon>Lygus</taxon>
    </lineage>
</organism>
<reference evidence="1" key="1">
    <citation type="journal article" date="2016" name="Gigascience">
        <title>De novo construction of an expanded transcriptome assembly for the western tarnished plant bug, Lygus hesperus.</title>
        <authorList>
            <person name="Tassone E.E."/>
            <person name="Geib S.M."/>
            <person name="Hall B."/>
            <person name="Fabrick J.A."/>
            <person name="Brent C.S."/>
            <person name="Hull J.J."/>
        </authorList>
    </citation>
    <scope>NUCLEOTIDE SEQUENCE</scope>
</reference>
<dbReference type="SUPFAM" id="SSF117289">
    <property type="entry name" value="Nucleoporin domain"/>
    <property type="match status" value="1"/>
</dbReference>
<accession>A0A146KX54</accession>
<name>A0A146KX54_LYGHE</name>
<evidence type="ECO:0000313" key="1">
    <source>
        <dbReference type="EMBL" id="JAQ01043.1"/>
    </source>
</evidence>
<sequence length="145" mass="15676">MKKVRKLGNVGKMSLSVSTSSATFAAATTTTTSVTGAVLTQNNNQHCDGVTSLAWFPGAAEQSMTLAVGTVQGNCYLLYNDDISKNEFLPFPVPSDVQSELSCNSTVIDLKWNPPVGRRFHLLAICTRSEVLLLRLNCISPSHDR</sequence>
<proteinExistence type="predicted"/>
<protein>
    <submittedName>
        <fullName evidence="1">Uncharacterized protein</fullName>
    </submittedName>
</protein>
<dbReference type="EMBL" id="GDHC01017586">
    <property type="protein sequence ID" value="JAQ01043.1"/>
    <property type="molecule type" value="Transcribed_RNA"/>
</dbReference>